<dbReference type="EMBL" id="SRLO01000648">
    <property type="protein sequence ID" value="TNN49629.1"/>
    <property type="molecule type" value="Genomic_DNA"/>
</dbReference>
<feature type="compositionally biased region" description="Basic and acidic residues" evidence="1">
    <location>
        <begin position="31"/>
        <end position="51"/>
    </location>
</feature>
<feature type="compositionally biased region" description="Basic residues" evidence="1">
    <location>
        <begin position="10"/>
        <end position="22"/>
    </location>
</feature>
<feature type="region of interest" description="Disordered" evidence="1">
    <location>
        <begin position="1"/>
        <end position="89"/>
    </location>
</feature>
<organism evidence="2 3">
    <name type="scientific">Liparis tanakae</name>
    <name type="common">Tanaka's snailfish</name>
    <dbReference type="NCBI Taxonomy" id="230148"/>
    <lineage>
        <taxon>Eukaryota</taxon>
        <taxon>Metazoa</taxon>
        <taxon>Chordata</taxon>
        <taxon>Craniata</taxon>
        <taxon>Vertebrata</taxon>
        <taxon>Euteleostomi</taxon>
        <taxon>Actinopterygii</taxon>
        <taxon>Neopterygii</taxon>
        <taxon>Teleostei</taxon>
        <taxon>Neoteleostei</taxon>
        <taxon>Acanthomorphata</taxon>
        <taxon>Eupercaria</taxon>
        <taxon>Perciformes</taxon>
        <taxon>Cottioidei</taxon>
        <taxon>Cottales</taxon>
        <taxon>Liparidae</taxon>
        <taxon>Liparis</taxon>
    </lineage>
</organism>
<dbReference type="AlphaFoldDB" id="A0A4Z2G7Z4"/>
<evidence type="ECO:0000256" key="1">
    <source>
        <dbReference type="SAM" id="MobiDB-lite"/>
    </source>
</evidence>
<protein>
    <submittedName>
        <fullName evidence="2">Uncharacterized protein</fullName>
    </submittedName>
</protein>
<reference evidence="2 3" key="1">
    <citation type="submission" date="2019-03" db="EMBL/GenBank/DDBJ databases">
        <title>First draft genome of Liparis tanakae, snailfish: a comprehensive survey of snailfish specific genes.</title>
        <authorList>
            <person name="Kim W."/>
            <person name="Song I."/>
            <person name="Jeong J.-H."/>
            <person name="Kim D."/>
            <person name="Kim S."/>
            <person name="Ryu S."/>
            <person name="Song J.Y."/>
            <person name="Lee S.K."/>
        </authorList>
    </citation>
    <scope>NUCLEOTIDE SEQUENCE [LARGE SCALE GENOMIC DNA]</scope>
    <source>
        <tissue evidence="2">Muscle</tissue>
    </source>
</reference>
<proteinExistence type="predicted"/>
<sequence>MAGSISGDKRQKKKKVQRKTKKLNAALGGQKHPEYRREEKKEEKKMRENLKSPDLQHLVKGPGGACHQPHRGLHSSPESPPQASGIPGIQISTSDIALGCAIMFWGEESVPLPRPPGG</sequence>
<comment type="caution">
    <text evidence="2">The sequence shown here is derived from an EMBL/GenBank/DDBJ whole genome shotgun (WGS) entry which is preliminary data.</text>
</comment>
<evidence type="ECO:0000313" key="2">
    <source>
        <dbReference type="EMBL" id="TNN49629.1"/>
    </source>
</evidence>
<name>A0A4Z2G7Z4_9TELE</name>
<gene>
    <name evidence="2" type="ORF">EYF80_040187</name>
</gene>
<accession>A0A4Z2G7Z4</accession>
<evidence type="ECO:0000313" key="3">
    <source>
        <dbReference type="Proteomes" id="UP000314294"/>
    </source>
</evidence>
<dbReference type="Proteomes" id="UP000314294">
    <property type="component" value="Unassembled WGS sequence"/>
</dbReference>
<keyword evidence="3" id="KW-1185">Reference proteome</keyword>